<proteinExistence type="inferred from homology"/>
<feature type="binding site" evidence="7">
    <location>
        <position position="361"/>
    </location>
    <ligand>
        <name>deamido-NAD(+)</name>
        <dbReference type="ChEBI" id="CHEBI:58437"/>
        <note>ligand shared between two neighboring subunits</note>
    </ligand>
</feature>
<evidence type="ECO:0000313" key="11">
    <source>
        <dbReference type="EMBL" id="NEX21991.1"/>
    </source>
</evidence>
<reference evidence="11 12" key="2">
    <citation type="submission" date="2020-02" db="EMBL/GenBank/DDBJ databases">
        <title>Genome sequences of Thiorhodococcus mannitoliphagus and Thiorhodococcus minor, purple sulfur photosynthetic bacteria in the gammaproteobacterial family, Chromatiaceae.</title>
        <authorList>
            <person name="Aviles F.A."/>
            <person name="Meyer T.E."/>
            <person name="Kyndt J.A."/>
        </authorList>
    </citation>
    <scope>NUCLEOTIDE SEQUENCE [LARGE SCALE GENOMIC DNA]</scope>
    <source>
        <strain evidence="11 12">DSM 18266</strain>
    </source>
</reference>
<keyword evidence="12" id="KW-1185">Reference proteome</keyword>
<evidence type="ECO:0000256" key="3">
    <source>
        <dbReference type="ARBA" id="ARBA00022598"/>
    </source>
</evidence>
<dbReference type="HAMAP" id="MF_02090">
    <property type="entry name" value="NadE_glutamine_dep"/>
    <property type="match status" value="1"/>
</dbReference>
<dbReference type="CDD" id="cd00553">
    <property type="entry name" value="NAD_synthase"/>
    <property type="match status" value="1"/>
</dbReference>
<dbReference type="PANTHER" id="PTHR23090:SF9">
    <property type="entry name" value="GLUTAMINE-DEPENDENT NAD(+) SYNTHETASE"/>
    <property type="match status" value="1"/>
</dbReference>
<dbReference type="Gene3D" id="3.60.110.10">
    <property type="entry name" value="Carbon-nitrogen hydrolase"/>
    <property type="match status" value="1"/>
</dbReference>
<dbReference type="EMBL" id="JAAIJR010000078">
    <property type="protein sequence ID" value="NEX21991.1"/>
    <property type="molecule type" value="Genomic_DNA"/>
</dbReference>
<evidence type="ECO:0000256" key="4">
    <source>
        <dbReference type="ARBA" id="ARBA00022741"/>
    </source>
</evidence>
<evidence type="ECO:0000256" key="1">
    <source>
        <dbReference type="ARBA" id="ARBA00005188"/>
    </source>
</evidence>
<dbReference type="InterPro" id="IPR022310">
    <property type="entry name" value="NAD/GMP_synthase"/>
</dbReference>
<dbReference type="AlphaFoldDB" id="A0A6P1DYA8"/>
<dbReference type="GO" id="GO:0005524">
    <property type="term" value="F:ATP binding"/>
    <property type="evidence" value="ECO:0007669"/>
    <property type="project" value="UniProtKB-UniRule"/>
</dbReference>
<dbReference type="PANTHER" id="PTHR23090">
    <property type="entry name" value="NH 3 /GLUTAMINE-DEPENDENT NAD + SYNTHETASE"/>
    <property type="match status" value="1"/>
</dbReference>
<feature type="active site" description="Proton acceptor; for glutaminase activity" evidence="7">
    <location>
        <position position="34"/>
    </location>
</feature>
<comment type="caution">
    <text evidence="7">Lacks conserved residue(s) required for the propagation of feature annotation.</text>
</comment>
<dbReference type="InterPro" id="IPR036526">
    <property type="entry name" value="C-N_Hydrolase_sf"/>
</dbReference>
<feature type="domain" description="CN hydrolase" evidence="10">
    <location>
        <begin position="1"/>
        <end position="233"/>
    </location>
</feature>
<dbReference type="GO" id="GO:0005737">
    <property type="term" value="C:cytoplasm"/>
    <property type="evidence" value="ECO:0007669"/>
    <property type="project" value="InterPro"/>
</dbReference>
<keyword evidence="3 7" id="KW-0436">Ligase</keyword>
<dbReference type="GO" id="GO:0009435">
    <property type="term" value="P:NAD+ biosynthetic process"/>
    <property type="evidence" value="ECO:0007669"/>
    <property type="project" value="UniProtKB-UniRule"/>
</dbReference>
<feature type="binding site" evidence="7">
    <location>
        <position position="169"/>
    </location>
    <ligand>
        <name>L-glutamine</name>
        <dbReference type="ChEBI" id="CHEBI:58359"/>
    </ligand>
</feature>
<dbReference type="Gene3D" id="3.40.50.620">
    <property type="entry name" value="HUPs"/>
    <property type="match status" value="1"/>
</dbReference>
<evidence type="ECO:0000256" key="5">
    <source>
        <dbReference type="ARBA" id="ARBA00022840"/>
    </source>
</evidence>
<feature type="binding site" evidence="7">
    <location>
        <position position="385"/>
    </location>
    <ligand>
        <name>ATP</name>
        <dbReference type="ChEBI" id="CHEBI:30616"/>
    </ligand>
</feature>
<keyword evidence="5 7" id="KW-0067">ATP-binding</keyword>
<evidence type="ECO:0000256" key="2">
    <source>
        <dbReference type="ARBA" id="ARBA00007145"/>
    </source>
</evidence>
<dbReference type="GO" id="GO:0003952">
    <property type="term" value="F:NAD+ synthase (glutamine-hydrolyzing) activity"/>
    <property type="evidence" value="ECO:0007669"/>
    <property type="project" value="UniProtKB-UniRule"/>
</dbReference>
<dbReference type="CDD" id="cd07570">
    <property type="entry name" value="GAT_Gln-NAD-synth"/>
    <property type="match status" value="1"/>
</dbReference>
<comment type="caution">
    <text evidence="11">The sequence shown here is derived from an EMBL/GenBank/DDBJ whole genome shotgun (WGS) entry which is preliminary data.</text>
</comment>
<evidence type="ECO:0000256" key="8">
    <source>
        <dbReference type="PIRNR" id="PIRNR006630"/>
    </source>
</evidence>
<feature type="active site" description="For glutaminase activity" evidence="7">
    <location>
        <position position="101"/>
    </location>
</feature>
<reference evidence="12" key="1">
    <citation type="journal article" date="2020" name="Microbiol. Resour. Announc.">
        <title>Draft Genome Sequences of Thiorhodococcus mannitoliphagus and Thiorhodococcus minor, Purple Sulfur Photosynthetic Bacteria in the Gammaproteobacterial Family Chromatiaceae.</title>
        <authorList>
            <person name="Aviles F.A."/>
            <person name="Meyer T.E."/>
            <person name="Kyndt J.A."/>
        </authorList>
    </citation>
    <scope>NUCLEOTIDE SEQUENCE [LARGE SCALE GENOMIC DNA]</scope>
    <source>
        <strain evidence="12">DSM 18266</strain>
    </source>
</reference>
<dbReference type="Pfam" id="PF02540">
    <property type="entry name" value="NAD_synthase"/>
    <property type="match status" value="1"/>
</dbReference>
<feature type="active site" description="Nucleophile; for glutaminase activity" evidence="7">
    <location>
        <position position="137"/>
    </location>
</feature>
<evidence type="ECO:0000256" key="6">
    <source>
        <dbReference type="ARBA" id="ARBA00023027"/>
    </source>
</evidence>
<protein>
    <recommendedName>
        <fullName evidence="7 8">Glutamine-dependent NAD(+) synthetase</fullName>
        <ecNumber evidence="7 8">6.3.5.1</ecNumber>
    </recommendedName>
    <alternativeName>
        <fullName evidence="7 8">NAD(+) synthase [glutamine-hydrolyzing]</fullName>
    </alternativeName>
</protein>
<comment type="pathway">
    <text evidence="1 7 8">Cofactor biosynthesis; NAD(+) biosynthesis; NAD(+) from deamido-NAD(+) (L-Gln route): step 1/1.</text>
</comment>
<dbReference type="NCBIfam" id="TIGR00552">
    <property type="entry name" value="nadE"/>
    <property type="match status" value="1"/>
</dbReference>
<feature type="binding site" evidence="7">
    <location>
        <position position="390"/>
    </location>
    <ligand>
        <name>deamido-NAD(+)</name>
        <dbReference type="ChEBI" id="CHEBI:58437"/>
        <note>ligand shared between two neighboring subunits</note>
    </ligand>
</feature>
<dbReference type="NCBIfam" id="NF010588">
    <property type="entry name" value="PRK13981.1"/>
    <property type="match status" value="1"/>
</dbReference>
<dbReference type="InterPro" id="IPR014729">
    <property type="entry name" value="Rossmann-like_a/b/a_fold"/>
</dbReference>
<dbReference type="RefSeq" id="WP_164655091.1">
    <property type="nucleotide sequence ID" value="NZ_JAAIJR010000078.1"/>
</dbReference>
<feature type="binding site" evidence="7">
    <location>
        <begin position="278"/>
        <end position="285"/>
    </location>
    <ligand>
        <name>ATP</name>
        <dbReference type="ChEBI" id="CHEBI:30616"/>
    </ligand>
</feature>
<dbReference type="EC" id="6.3.5.1" evidence="7 8"/>
<organism evidence="11 12">
    <name type="scientific">Thiorhodococcus mannitoliphagus</name>
    <dbReference type="NCBI Taxonomy" id="329406"/>
    <lineage>
        <taxon>Bacteria</taxon>
        <taxon>Pseudomonadati</taxon>
        <taxon>Pseudomonadota</taxon>
        <taxon>Gammaproteobacteria</taxon>
        <taxon>Chromatiales</taxon>
        <taxon>Chromatiaceae</taxon>
        <taxon>Thiorhodococcus</taxon>
    </lineage>
</organism>
<feature type="binding site" evidence="7">
    <location>
        <position position="107"/>
    </location>
    <ligand>
        <name>L-glutamine</name>
        <dbReference type="ChEBI" id="CHEBI:58359"/>
    </ligand>
</feature>
<comment type="function">
    <text evidence="7">Catalyzes the ATP-dependent amidation of deamido-NAD to form NAD. Uses L-glutamine as a nitrogen source.</text>
</comment>
<feature type="binding site" evidence="7">
    <location>
        <position position="163"/>
    </location>
    <ligand>
        <name>L-glutamine</name>
        <dbReference type="ChEBI" id="CHEBI:58359"/>
    </ligand>
</feature>
<gene>
    <name evidence="7" type="primary">nadE</name>
    <name evidence="11" type="ORF">G3480_17050</name>
</gene>
<comment type="catalytic activity">
    <reaction evidence="7 8">
        <text>deamido-NAD(+) + L-glutamine + ATP + H2O = L-glutamate + AMP + diphosphate + NAD(+) + H(+)</text>
        <dbReference type="Rhea" id="RHEA:24384"/>
        <dbReference type="ChEBI" id="CHEBI:15377"/>
        <dbReference type="ChEBI" id="CHEBI:15378"/>
        <dbReference type="ChEBI" id="CHEBI:29985"/>
        <dbReference type="ChEBI" id="CHEBI:30616"/>
        <dbReference type="ChEBI" id="CHEBI:33019"/>
        <dbReference type="ChEBI" id="CHEBI:57540"/>
        <dbReference type="ChEBI" id="CHEBI:58359"/>
        <dbReference type="ChEBI" id="CHEBI:58437"/>
        <dbReference type="ChEBI" id="CHEBI:456215"/>
        <dbReference type="EC" id="6.3.5.1"/>
    </reaction>
</comment>
<dbReference type="Pfam" id="PF00795">
    <property type="entry name" value="CN_hydrolase"/>
    <property type="match status" value="1"/>
</dbReference>
<sequence>MNPLVGDVAGNAEHVIAEAVRAREAGADMAVFPELVLTGYPPEDLLLRSELHARIEAALARIQAEVRDITLVIGYPRCSVGGLFNVAGVIRDGEVVAEYAKQHLPNYSVFDEKRYFQQGATPTVFEHQGLRIGLSVCEDIWQEGPAQQAAAAGAQVLVNINASPFHRGKRGEREALVSRLARDHGMAILYANLVGGQDELVFDGASFVVDAGGAIIQRAPAFVEASLLQAFDASAHALAPPSPSEAASASDEATLYDALVLGVRDYVRKNGFSGAVLGLSGGIDSALTLAIAADALGPDAVEAVLMPSRYTADMSNEDALEEARLLGVKAQTVPIEPAFQSFLEMLEPAFAGQAVDVTEENIQARCRGIILMAISNKSGRILLTTGNKSEMAVGYATLYGDMAGGFAPIKDVPKTLVYRLAAYRNRRSPVIPERVMTRAPSAELRPDQVDQDSLPPYEVLDAILRLYIEEDEGVEAIAAKGYPPEVVRRVARLVDRNEYKRRQAPPGVRISERAFGRDRRYPLTSGF</sequence>
<evidence type="ECO:0000259" key="10">
    <source>
        <dbReference type="PROSITE" id="PS50263"/>
    </source>
</evidence>
<dbReference type="InterPro" id="IPR003010">
    <property type="entry name" value="C-N_Hydrolase"/>
</dbReference>
<evidence type="ECO:0000313" key="12">
    <source>
        <dbReference type="Proteomes" id="UP000471640"/>
    </source>
</evidence>
<keyword evidence="6 7" id="KW-0520">NAD</keyword>
<name>A0A6P1DYA8_9GAMM</name>
<dbReference type="PROSITE" id="PS50263">
    <property type="entry name" value="CN_HYDROLASE"/>
    <property type="match status" value="1"/>
</dbReference>
<accession>A0A6P1DYA8</accession>
<dbReference type="InterPro" id="IPR003694">
    <property type="entry name" value="NAD_synthase"/>
</dbReference>
<dbReference type="InterPro" id="IPR014445">
    <property type="entry name" value="Gln-dep_NAD_synthase"/>
</dbReference>
<feature type="binding site" evidence="7">
    <location>
        <position position="500"/>
    </location>
    <ligand>
        <name>deamido-NAD(+)</name>
        <dbReference type="ChEBI" id="CHEBI:58437"/>
        <note>ligand shared between two neighboring subunits</note>
    </ligand>
</feature>
<evidence type="ECO:0000256" key="9">
    <source>
        <dbReference type="RuleBase" id="RU003811"/>
    </source>
</evidence>
<dbReference type="GO" id="GO:0004359">
    <property type="term" value="F:glutaminase activity"/>
    <property type="evidence" value="ECO:0007669"/>
    <property type="project" value="InterPro"/>
</dbReference>
<evidence type="ECO:0000256" key="7">
    <source>
        <dbReference type="HAMAP-Rule" id="MF_02090"/>
    </source>
</evidence>
<dbReference type="PIRSF" id="PIRSF006630">
    <property type="entry name" value="NADS_GAT"/>
    <property type="match status" value="1"/>
</dbReference>
<dbReference type="SUPFAM" id="SSF56317">
    <property type="entry name" value="Carbon-nitrogen hydrolase"/>
    <property type="match status" value="1"/>
</dbReference>
<dbReference type="GO" id="GO:0008795">
    <property type="term" value="F:NAD+ synthase activity"/>
    <property type="evidence" value="ECO:0007669"/>
    <property type="project" value="UniProtKB-UniRule"/>
</dbReference>
<keyword evidence="4 7" id="KW-0547">Nucleotide-binding</keyword>
<comment type="similarity">
    <text evidence="2 7 8">In the C-terminal section; belongs to the NAD synthetase family.</text>
</comment>
<dbReference type="FunFam" id="3.40.50.620:FF:000106">
    <property type="entry name" value="Glutamine-dependent NAD(+) synthetase"/>
    <property type="match status" value="1"/>
</dbReference>
<comment type="similarity">
    <text evidence="9">Belongs to the NAD synthetase family.</text>
</comment>
<dbReference type="UniPathway" id="UPA00253">
    <property type="reaction ID" value="UER00334"/>
</dbReference>
<dbReference type="Proteomes" id="UP000471640">
    <property type="component" value="Unassembled WGS sequence"/>
</dbReference>
<dbReference type="SUPFAM" id="SSF52402">
    <property type="entry name" value="Adenine nucleotide alpha hydrolases-like"/>
    <property type="match status" value="1"/>
</dbReference>